<evidence type="ECO:0000256" key="2">
    <source>
        <dbReference type="ARBA" id="ARBA00022829"/>
    </source>
</evidence>
<evidence type="ECO:0000256" key="3">
    <source>
        <dbReference type="SAM" id="Coils"/>
    </source>
</evidence>
<comment type="similarity">
    <text evidence="1">Belongs to the ParB family.</text>
</comment>
<feature type="domain" description="ParB-like N-terminal" evidence="4">
    <location>
        <begin position="92"/>
        <end position="202"/>
    </location>
</feature>
<dbReference type="OrthoDB" id="9802051at2"/>
<sequence length="631" mass="68948">MDIQLAFQNADVLRAIIAAGPGIQLGQLAADTDRDQSNLRRTIERMEKAGIVAREPGSLTVADAALPIIAAADIAEGKAPPPPAGFTSLFHAQIAPDPLNPRRDLDSEEFKEQLDELRQDILQNGLLQNLVVRLAEPCAYVKVLDDSGKELPLYRLVSGERRWRALHAAIADGDWPDDRPVPVQIIETDDLGHRLRAFAENKQRRDLSPVEEALFYKTLQDRDGWTTEQIAEQATVSQRQVQLRLQLLSLSERDQQRMSLPKEHPDHLSVRDAKKKLQVAKPVTLAKPSDRPAIERLILAETLLKCAREGNSDGYYKTEIAHDNSRNIVEGEALASLKAQSLVYPSGPDLQTGRHSLQVYYAARNWLKEAYRDIEGEPGSVEYLSAVVTSILIEIFGPEEAAAVTTAGTYKLSWLNGPFELSEEGKLRLAESEARKAKQEAEAAERASESKRLLAAGATAQAIMEEVEASLATRTEFAAVDGRLALVMETAEAPLPWGMRADGAVVSANGSVVITGKLGAEMSNARLRAMVAGLNAAAGLLTPPEASTERIWPRSAFVQAMAAHLGDGDEFMPEDQAAAYARETLEIMLKGRGVVYGAEPITWDGDLAASLVDDRLAQRGHFEPALFDEEA</sequence>
<keyword evidence="2" id="KW-0159">Chromosome partition</keyword>
<gene>
    <name evidence="5" type="ORF">DDF67_09650</name>
</gene>
<dbReference type="InterPro" id="IPR036086">
    <property type="entry name" value="ParB/Sulfiredoxin_sf"/>
</dbReference>
<keyword evidence="3" id="KW-0175">Coiled coil</keyword>
<dbReference type="PANTHER" id="PTHR33375">
    <property type="entry name" value="CHROMOSOME-PARTITIONING PROTEIN PARB-RELATED"/>
    <property type="match status" value="1"/>
</dbReference>
<dbReference type="GO" id="GO:0003677">
    <property type="term" value="F:DNA binding"/>
    <property type="evidence" value="ECO:0007669"/>
    <property type="project" value="InterPro"/>
</dbReference>
<dbReference type="PANTHER" id="PTHR33375:SF1">
    <property type="entry name" value="CHROMOSOME-PARTITIONING PROTEIN PARB-RELATED"/>
    <property type="match status" value="1"/>
</dbReference>
<keyword evidence="6" id="KW-1185">Reference proteome</keyword>
<dbReference type="RefSeq" id="WP_109100670.1">
    <property type="nucleotide sequence ID" value="NZ_QDKQ01000034.1"/>
</dbReference>
<protein>
    <recommendedName>
        <fullName evidence="4">ParB-like N-terminal domain-containing protein</fullName>
    </recommendedName>
</protein>
<dbReference type="InterPro" id="IPR036388">
    <property type="entry name" value="WH-like_DNA-bd_sf"/>
</dbReference>
<dbReference type="Gene3D" id="3.90.1530.30">
    <property type="match status" value="1"/>
</dbReference>
<dbReference type="Proteomes" id="UP000245073">
    <property type="component" value="Unassembled WGS sequence"/>
</dbReference>
<dbReference type="Gene3D" id="1.10.10.2830">
    <property type="match status" value="1"/>
</dbReference>
<dbReference type="SUPFAM" id="SSF109709">
    <property type="entry name" value="KorB DNA-binding domain-like"/>
    <property type="match status" value="1"/>
</dbReference>
<dbReference type="Gene3D" id="1.10.10.10">
    <property type="entry name" value="Winged helix-like DNA-binding domain superfamily/Winged helix DNA-binding domain"/>
    <property type="match status" value="1"/>
</dbReference>
<organism evidence="5 6">
    <name type="scientific">Caulobacter endophyticus</name>
    <dbReference type="NCBI Taxonomy" id="2172652"/>
    <lineage>
        <taxon>Bacteria</taxon>
        <taxon>Pseudomonadati</taxon>
        <taxon>Pseudomonadota</taxon>
        <taxon>Alphaproteobacteria</taxon>
        <taxon>Caulobacterales</taxon>
        <taxon>Caulobacteraceae</taxon>
        <taxon>Caulobacter</taxon>
    </lineage>
</organism>
<dbReference type="GO" id="GO:0005694">
    <property type="term" value="C:chromosome"/>
    <property type="evidence" value="ECO:0007669"/>
    <property type="project" value="TreeGrafter"/>
</dbReference>
<dbReference type="SMART" id="SM00470">
    <property type="entry name" value="ParB"/>
    <property type="match status" value="1"/>
</dbReference>
<name>A0A2T9K423_9CAUL</name>
<dbReference type="InterPro" id="IPR041468">
    <property type="entry name" value="HTH_ParB/Spo0J"/>
</dbReference>
<dbReference type="NCBIfam" id="TIGR00180">
    <property type="entry name" value="parB_part"/>
    <property type="match status" value="1"/>
</dbReference>
<accession>A0A2T9K423</accession>
<evidence type="ECO:0000259" key="4">
    <source>
        <dbReference type="SMART" id="SM00470"/>
    </source>
</evidence>
<evidence type="ECO:0000313" key="5">
    <source>
        <dbReference type="EMBL" id="PVM90684.1"/>
    </source>
</evidence>
<comment type="caution">
    <text evidence="5">The sequence shown here is derived from an EMBL/GenBank/DDBJ whole genome shotgun (WGS) entry which is preliminary data.</text>
</comment>
<dbReference type="InterPro" id="IPR050336">
    <property type="entry name" value="Chromosome_partition/occlusion"/>
</dbReference>
<evidence type="ECO:0000256" key="1">
    <source>
        <dbReference type="ARBA" id="ARBA00006295"/>
    </source>
</evidence>
<reference evidence="5 6" key="1">
    <citation type="submission" date="2018-04" db="EMBL/GenBank/DDBJ databases">
        <title>The genome sequence of Caulobacter sp. 744.</title>
        <authorList>
            <person name="Gao J."/>
            <person name="Sun J."/>
        </authorList>
    </citation>
    <scope>NUCLEOTIDE SEQUENCE [LARGE SCALE GENOMIC DNA]</scope>
    <source>
        <strain evidence="5 6">774</strain>
    </source>
</reference>
<dbReference type="AlphaFoldDB" id="A0A2T9K423"/>
<dbReference type="EMBL" id="QDKQ01000034">
    <property type="protein sequence ID" value="PVM90684.1"/>
    <property type="molecule type" value="Genomic_DNA"/>
</dbReference>
<dbReference type="GO" id="GO:0007059">
    <property type="term" value="P:chromosome segregation"/>
    <property type="evidence" value="ECO:0007669"/>
    <property type="project" value="UniProtKB-KW"/>
</dbReference>
<dbReference type="CDD" id="cd16406">
    <property type="entry name" value="ParB_N_like"/>
    <property type="match status" value="1"/>
</dbReference>
<dbReference type="SUPFAM" id="SSF46785">
    <property type="entry name" value="Winged helix' DNA-binding domain"/>
    <property type="match status" value="1"/>
</dbReference>
<dbReference type="InterPro" id="IPR004437">
    <property type="entry name" value="ParB/RepB/Spo0J"/>
</dbReference>
<dbReference type="SUPFAM" id="SSF110849">
    <property type="entry name" value="ParB/Sulfiredoxin"/>
    <property type="match status" value="1"/>
</dbReference>
<dbReference type="InterPro" id="IPR003115">
    <property type="entry name" value="ParB_N"/>
</dbReference>
<dbReference type="Pfam" id="PF17762">
    <property type="entry name" value="HTH_ParB"/>
    <property type="match status" value="1"/>
</dbReference>
<dbReference type="Pfam" id="PF02195">
    <property type="entry name" value="ParB_N"/>
    <property type="match status" value="1"/>
</dbReference>
<dbReference type="InterPro" id="IPR036390">
    <property type="entry name" value="WH_DNA-bd_sf"/>
</dbReference>
<proteinExistence type="inferred from homology"/>
<feature type="coiled-coil region" evidence="3">
    <location>
        <begin position="427"/>
        <end position="454"/>
    </location>
</feature>
<evidence type="ECO:0000313" key="6">
    <source>
        <dbReference type="Proteomes" id="UP000245073"/>
    </source>
</evidence>